<protein>
    <submittedName>
        <fullName evidence="5">Nitroreductase family protein</fullName>
    </submittedName>
</protein>
<proteinExistence type="predicted"/>
<dbReference type="PANTHER" id="PTHR23026:SF90">
    <property type="entry name" value="IODOTYROSINE DEIODINASE 1"/>
    <property type="match status" value="1"/>
</dbReference>
<dbReference type="SUPFAM" id="SSF55469">
    <property type="entry name" value="FMN-dependent nitroreductase-like"/>
    <property type="match status" value="1"/>
</dbReference>
<dbReference type="Proteomes" id="UP000215616">
    <property type="component" value="Unassembled WGS sequence"/>
</dbReference>
<dbReference type="Pfam" id="PF00881">
    <property type="entry name" value="Nitroreductase"/>
    <property type="match status" value="1"/>
</dbReference>
<dbReference type="InterPro" id="IPR000415">
    <property type="entry name" value="Nitroreductase-like"/>
</dbReference>
<dbReference type="AlphaFoldDB" id="A0A258D870"/>
<dbReference type="GO" id="GO:0016491">
    <property type="term" value="F:oxidoreductase activity"/>
    <property type="evidence" value="ECO:0007669"/>
    <property type="project" value="UniProtKB-KW"/>
</dbReference>
<keyword evidence="1" id="KW-0285">Flavoprotein</keyword>
<dbReference type="PANTHER" id="PTHR23026">
    <property type="entry name" value="NADPH NITROREDUCTASE"/>
    <property type="match status" value="1"/>
</dbReference>
<evidence type="ECO:0000313" key="5">
    <source>
        <dbReference type="EMBL" id="OYX04160.1"/>
    </source>
</evidence>
<evidence type="ECO:0000313" key="6">
    <source>
        <dbReference type="Proteomes" id="UP000215616"/>
    </source>
</evidence>
<keyword evidence="3" id="KW-0560">Oxidoreductase</keyword>
<dbReference type="InterPro" id="IPR050627">
    <property type="entry name" value="Nitroreductase/BluB"/>
</dbReference>
<dbReference type="InterPro" id="IPR029479">
    <property type="entry name" value="Nitroreductase"/>
</dbReference>
<keyword evidence="2" id="KW-0288">FMN</keyword>
<gene>
    <name evidence="5" type="ORF">B7Z12_07490</name>
</gene>
<sequence>MTTEHRSLPLPDRWALSDEAMLARADAALARLRRRHTIRDFSDRPVPRQIIERCIEAAATAPSGANQQPWRFVLIGKGPLRERLRAEAEAEERAFYAGKAREKWLRHLALLGTDANKPFLETAPWLIAIFGQRHGVDEAGGKIKHYYVPESVGIATGFLIAALNEAGLATLTHTPSPMGFLNEALGRPDYEKPYILLVVGHPADDATVPAAAKEKLPLDVVLSHR</sequence>
<feature type="domain" description="Nitroreductase" evidence="4">
    <location>
        <begin position="32"/>
        <end position="201"/>
    </location>
</feature>
<dbReference type="CDD" id="cd02144">
    <property type="entry name" value="iodotyrosine_dehalogenase"/>
    <property type="match status" value="1"/>
</dbReference>
<name>A0A258D870_CAUVI</name>
<evidence type="ECO:0000256" key="1">
    <source>
        <dbReference type="ARBA" id="ARBA00022630"/>
    </source>
</evidence>
<evidence type="ECO:0000256" key="2">
    <source>
        <dbReference type="ARBA" id="ARBA00022643"/>
    </source>
</evidence>
<evidence type="ECO:0000256" key="3">
    <source>
        <dbReference type="ARBA" id="ARBA00023002"/>
    </source>
</evidence>
<evidence type="ECO:0000259" key="4">
    <source>
        <dbReference type="Pfam" id="PF00881"/>
    </source>
</evidence>
<comment type="caution">
    <text evidence="5">The sequence shown here is derived from an EMBL/GenBank/DDBJ whole genome shotgun (WGS) entry which is preliminary data.</text>
</comment>
<reference evidence="5 6" key="1">
    <citation type="submission" date="2017-03" db="EMBL/GenBank/DDBJ databases">
        <title>Lifting the veil on microbial sulfur biogeochemistry in mining wastewaters.</title>
        <authorList>
            <person name="Kantor R.S."/>
            <person name="Colenbrander Nelson T."/>
            <person name="Marshall S."/>
            <person name="Bennett D."/>
            <person name="Apte S."/>
            <person name="Camacho D."/>
            <person name="Thomas B.C."/>
            <person name="Warren L.A."/>
            <person name="Banfield J.F."/>
        </authorList>
    </citation>
    <scope>NUCLEOTIDE SEQUENCE [LARGE SCALE GENOMIC DNA]</scope>
    <source>
        <strain evidence="5">32-67-7</strain>
    </source>
</reference>
<dbReference type="EMBL" id="NCDQ01000094">
    <property type="protein sequence ID" value="OYX04160.1"/>
    <property type="molecule type" value="Genomic_DNA"/>
</dbReference>
<dbReference type="Gene3D" id="3.40.109.10">
    <property type="entry name" value="NADH Oxidase"/>
    <property type="match status" value="1"/>
</dbReference>
<accession>A0A258D870</accession>
<organism evidence="5 6">
    <name type="scientific">Caulobacter vibrioides</name>
    <name type="common">Caulobacter crescentus</name>
    <dbReference type="NCBI Taxonomy" id="155892"/>
    <lineage>
        <taxon>Bacteria</taxon>
        <taxon>Pseudomonadati</taxon>
        <taxon>Pseudomonadota</taxon>
        <taxon>Alphaproteobacteria</taxon>
        <taxon>Caulobacterales</taxon>
        <taxon>Caulobacteraceae</taxon>
        <taxon>Caulobacter</taxon>
    </lineage>
</organism>